<evidence type="ECO:0000256" key="3">
    <source>
        <dbReference type="ARBA" id="ARBA00022452"/>
    </source>
</evidence>
<dbReference type="GO" id="GO:0009279">
    <property type="term" value="C:cell outer membrane"/>
    <property type="evidence" value="ECO:0007669"/>
    <property type="project" value="UniProtKB-SubCell"/>
</dbReference>
<dbReference type="PANTHER" id="PTHR32552">
    <property type="entry name" value="FERRICHROME IRON RECEPTOR-RELATED"/>
    <property type="match status" value="1"/>
</dbReference>
<feature type="domain" description="TonB-dependent receptor-like beta-barrel" evidence="16">
    <location>
        <begin position="300"/>
        <end position="685"/>
    </location>
</feature>
<keyword evidence="18" id="KW-0675">Receptor</keyword>
<evidence type="ECO:0000256" key="13">
    <source>
        <dbReference type="PROSITE-ProRule" id="PRU10144"/>
    </source>
</evidence>
<evidence type="ECO:0000256" key="10">
    <source>
        <dbReference type="ARBA" id="ARBA00023136"/>
    </source>
</evidence>
<evidence type="ECO:0000256" key="5">
    <source>
        <dbReference type="ARBA" id="ARBA00022692"/>
    </source>
</evidence>
<dbReference type="RefSeq" id="WP_088386021.1">
    <property type="nucleotide sequence ID" value="NZ_NIOF01000007.1"/>
</dbReference>
<evidence type="ECO:0000256" key="12">
    <source>
        <dbReference type="PROSITE-ProRule" id="PRU01360"/>
    </source>
</evidence>
<evidence type="ECO:0000256" key="11">
    <source>
        <dbReference type="ARBA" id="ARBA00023237"/>
    </source>
</evidence>
<gene>
    <name evidence="18" type="ORF">CDN99_16730</name>
</gene>
<keyword evidence="5 12" id="KW-0812">Transmembrane</keyword>
<dbReference type="PANTHER" id="PTHR32552:SF81">
    <property type="entry name" value="TONB-DEPENDENT OUTER MEMBRANE RECEPTOR"/>
    <property type="match status" value="1"/>
</dbReference>
<name>A0A246J7G3_9BURK</name>
<dbReference type="SUPFAM" id="SSF56935">
    <property type="entry name" value="Porins"/>
    <property type="match status" value="1"/>
</dbReference>
<dbReference type="EMBL" id="NIOF01000007">
    <property type="protein sequence ID" value="OWQ88497.1"/>
    <property type="molecule type" value="Genomic_DNA"/>
</dbReference>
<organism evidence="18 19">
    <name type="scientific">Roseateles aquatilis</name>
    <dbReference type="NCBI Taxonomy" id="431061"/>
    <lineage>
        <taxon>Bacteria</taxon>
        <taxon>Pseudomonadati</taxon>
        <taxon>Pseudomonadota</taxon>
        <taxon>Betaproteobacteria</taxon>
        <taxon>Burkholderiales</taxon>
        <taxon>Sphaerotilaceae</taxon>
        <taxon>Roseateles</taxon>
    </lineage>
</organism>
<dbReference type="OrthoDB" id="8538693at2"/>
<comment type="subcellular location">
    <subcellularLocation>
        <location evidence="1 12">Cell outer membrane</location>
        <topology evidence="1 12">Multi-pass membrane protein</topology>
    </subcellularLocation>
</comment>
<keyword evidence="9 14" id="KW-0798">TonB box</keyword>
<feature type="short sequence motif" description="TonB C-terminal box" evidence="13">
    <location>
        <begin position="739"/>
        <end position="756"/>
    </location>
</feature>
<dbReference type="InterPro" id="IPR012910">
    <property type="entry name" value="Plug_dom"/>
</dbReference>
<keyword evidence="7" id="KW-0408">Iron</keyword>
<evidence type="ECO:0000256" key="4">
    <source>
        <dbReference type="ARBA" id="ARBA00022496"/>
    </source>
</evidence>
<evidence type="ECO:0000256" key="7">
    <source>
        <dbReference type="ARBA" id="ARBA00023004"/>
    </source>
</evidence>
<evidence type="ECO:0000259" key="17">
    <source>
        <dbReference type="Pfam" id="PF07715"/>
    </source>
</evidence>
<dbReference type="PROSITE" id="PS52016">
    <property type="entry name" value="TONB_DEPENDENT_REC_3"/>
    <property type="match status" value="1"/>
</dbReference>
<keyword evidence="3 12" id="KW-1134">Transmembrane beta strand</keyword>
<dbReference type="Proteomes" id="UP000197468">
    <property type="component" value="Unassembled WGS sequence"/>
</dbReference>
<evidence type="ECO:0000256" key="9">
    <source>
        <dbReference type="ARBA" id="ARBA00023077"/>
    </source>
</evidence>
<dbReference type="GO" id="GO:0006826">
    <property type="term" value="P:iron ion transport"/>
    <property type="evidence" value="ECO:0007669"/>
    <property type="project" value="UniProtKB-KW"/>
</dbReference>
<feature type="chain" id="PRO_5012828862" evidence="15">
    <location>
        <begin position="33"/>
        <end position="756"/>
    </location>
</feature>
<reference evidence="18 19" key="1">
    <citation type="journal article" date="2008" name="Int. J. Syst. Evol. Microbiol.">
        <title>Description of Roseateles aquatilis sp. nov. and Roseateles terrae sp. nov., in the class Betaproteobacteria, and emended description of the genus Roseateles.</title>
        <authorList>
            <person name="Gomila M."/>
            <person name="Bowien B."/>
            <person name="Falsen E."/>
            <person name="Moore E.R."/>
            <person name="Lalucat J."/>
        </authorList>
    </citation>
    <scope>NUCLEOTIDE SEQUENCE [LARGE SCALE GENOMIC DNA]</scope>
    <source>
        <strain evidence="18 19">CCUG 48205</strain>
    </source>
</reference>
<dbReference type="Pfam" id="PF00593">
    <property type="entry name" value="TonB_dep_Rec_b-barrel"/>
    <property type="match status" value="1"/>
</dbReference>
<keyword evidence="2 12" id="KW-0813">Transport</keyword>
<dbReference type="InterPro" id="IPR036942">
    <property type="entry name" value="Beta-barrel_TonB_sf"/>
</dbReference>
<dbReference type="InterPro" id="IPR039426">
    <property type="entry name" value="TonB-dep_rcpt-like"/>
</dbReference>
<evidence type="ECO:0000256" key="14">
    <source>
        <dbReference type="RuleBase" id="RU003357"/>
    </source>
</evidence>
<protein>
    <submittedName>
        <fullName evidence="18">TonB-dependent receptor</fullName>
    </submittedName>
</protein>
<evidence type="ECO:0000256" key="15">
    <source>
        <dbReference type="SAM" id="SignalP"/>
    </source>
</evidence>
<dbReference type="AlphaFoldDB" id="A0A246J7G3"/>
<keyword evidence="10 12" id="KW-0472">Membrane</keyword>
<dbReference type="InterPro" id="IPR000531">
    <property type="entry name" value="Beta-barrel_TonB"/>
</dbReference>
<evidence type="ECO:0000256" key="1">
    <source>
        <dbReference type="ARBA" id="ARBA00004571"/>
    </source>
</evidence>
<evidence type="ECO:0000256" key="2">
    <source>
        <dbReference type="ARBA" id="ARBA00022448"/>
    </source>
</evidence>
<evidence type="ECO:0000256" key="8">
    <source>
        <dbReference type="ARBA" id="ARBA00023065"/>
    </source>
</evidence>
<keyword evidence="8" id="KW-0406">Ion transport</keyword>
<dbReference type="PROSITE" id="PS01156">
    <property type="entry name" value="TONB_DEPENDENT_REC_2"/>
    <property type="match status" value="1"/>
</dbReference>
<dbReference type="Pfam" id="PF07715">
    <property type="entry name" value="Plug"/>
    <property type="match status" value="1"/>
</dbReference>
<evidence type="ECO:0000259" key="16">
    <source>
        <dbReference type="Pfam" id="PF00593"/>
    </source>
</evidence>
<keyword evidence="6 15" id="KW-0732">Signal</keyword>
<proteinExistence type="inferred from homology"/>
<comment type="caution">
    <text evidence="18">The sequence shown here is derived from an EMBL/GenBank/DDBJ whole genome shotgun (WGS) entry which is preliminary data.</text>
</comment>
<dbReference type="Gene3D" id="2.40.170.20">
    <property type="entry name" value="TonB-dependent receptor, beta-barrel domain"/>
    <property type="match status" value="1"/>
</dbReference>
<keyword evidence="19" id="KW-1185">Reference proteome</keyword>
<comment type="similarity">
    <text evidence="12 14">Belongs to the TonB-dependent receptor family.</text>
</comment>
<sequence length="756" mass="82347">MNRIATQHAARPALREAALAVSLAVLAWPALAQDAGSAAPKDAPKDKGQLETVTITAERRIENIKEVPNAVTKISGEKLDVLNSSGQDVRFLSGRVPSLNIESSFGRAFPRFYIRGYGNTDFRLNASQPVSLVYDDVVQENPILKGFPAFDLAGIEVVAGPQGTLYGRNTPAGVVKFDSVKPSKRQEGYLSASYGNYGTMNLEGAANVPLSGDWSARISAQIQHRDDWVKNEVPTGKTGKLEGYDDRAIRLQALYEPHKDFSALFNFHGRDLKGSARLFRASIIKPGTNDLVDGFDPEKSYTDGVNEQSLHGTGGSARLRWGLGSVTLHSITGFESVRPFSRGDVDGGYLYGGTKPFTQQGQASFPSESSSSMSGHRQITQEFRLESATPGPLRWQGGLYFFDERYTARSTDYTTSTGLAAGYVDTYQKNTAWAAFGSVNYAVTSDFQVRGGLRFTHDKKDVAVTSSYADLNTSTGVTANTSDSKWNWDLSGTYAVTKETNLYARVATGFRASSVQGASRFAGQSQATPENVTSYEIGVKSDFWDRRARLSASVFDYTVKDLQLTAVGGQNNANRLLNAKKATGNGIELNLEVLPIDQLLITVGGSLNNTKIRDASLSLPACGGGCTMTNALMPGSTTNYSIDGNPLPNAPKWVANLTARYSIPTPAGNEFYIYTDWAYRSKVNFFLYEAKEFTGKSLTEGGLRVGYVWNNGKYEVATFVRNITNQIRVTGAIDFNNNTGFINDPRTYGVQFKTIF</sequence>
<keyword evidence="11 12" id="KW-0998">Cell outer membrane</keyword>
<dbReference type="InterPro" id="IPR010917">
    <property type="entry name" value="TonB_rcpt_CS"/>
</dbReference>
<feature type="signal peptide" evidence="15">
    <location>
        <begin position="1"/>
        <end position="32"/>
    </location>
</feature>
<keyword evidence="4" id="KW-0410">Iron transport</keyword>
<feature type="domain" description="TonB-dependent receptor plug" evidence="17">
    <location>
        <begin position="64"/>
        <end position="174"/>
    </location>
</feature>
<evidence type="ECO:0000256" key="6">
    <source>
        <dbReference type="ARBA" id="ARBA00022729"/>
    </source>
</evidence>
<evidence type="ECO:0000313" key="18">
    <source>
        <dbReference type="EMBL" id="OWQ88497.1"/>
    </source>
</evidence>
<evidence type="ECO:0000313" key="19">
    <source>
        <dbReference type="Proteomes" id="UP000197468"/>
    </source>
</evidence>
<accession>A0A246J7G3</accession>